<organism evidence="10 11">
    <name type="scientific">Sphingomonas swuensis</name>
    <dbReference type="NCBI Taxonomy" id="977800"/>
    <lineage>
        <taxon>Bacteria</taxon>
        <taxon>Pseudomonadati</taxon>
        <taxon>Pseudomonadota</taxon>
        <taxon>Alphaproteobacteria</taxon>
        <taxon>Sphingomonadales</taxon>
        <taxon>Sphingomonadaceae</taxon>
        <taxon>Sphingomonas</taxon>
    </lineage>
</organism>
<comment type="caution">
    <text evidence="10">The sequence shown here is derived from an EMBL/GenBank/DDBJ whole genome shotgun (WGS) entry which is preliminary data.</text>
</comment>
<comment type="similarity">
    <text evidence="2">Belongs to the amino acid-polyamine-organocation (APC) superfamily. Basic amino acid/polyamine antiporter (APA) (TC 2.A.3.2) family.</text>
</comment>
<feature type="transmembrane region" description="Helical" evidence="9">
    <location>
        <begin position="221"/>
        <end position="243"/>
    </location>
</feature>
<dbReference type="Pfam" id="PF13520">
    <property type="entry name" value="AA_permease_2"/>
    <property type="match status" value="1"/>
</dbReference>
<keyword evidence="6 9" id="KW-1133">Transmembrane helix</keyword>
<evidence type="ECO:0000256" key="1">
    <source>
        <dbReference type="ARBA" id="ARBA00004651"/>
    </source>
</evidence>
<evidence type="ECO:0000256" key="4">
    <source>
        <dbReference type="ARBA" id="ARBA00022475"/>
    </source>
</evidence>
<dbReference type="InterPro" id="IPR050367">
    <property type="entry name" value="APC_superfamily"/>
</dbReference>
<reference evidence="11" key="1">
    <citation type="journal article" date="2019" name="Int. J. Syst. Evol. Microbiol.">
        <title>The Global Catalogue of Microorganisms (GCM) 10K type strain sequencing project: providing services to taxonomists for standard genome sequencing and annotation.</title>
        <authorList>
            <consortium name="The Broad Institute Genomics Platform"/>
            <consortium name="The Broad Institute Genome Sequencing Center for Infectious Disease"/>
            <person name="Wu L."/>
            <person name="Ma J."/>
        </authorList>
    </citation>
    <scope>NUCLEOTIDE SEQUENCE [LARGE SCALE GENOMIC DNA]</scope>
    <source>
        <strain evidence="11">JCM 17563</strain>
    </source>
</reference>
<evidence type="ECO:0000313" key="11">
    <source>
        <dbReference type="Proteomes" id="UP001500235"/>
    </source>
</evidence>
<keyword evidence="4" id="KW-1003">Cell membrane</keyword>
<comment type="function">
    <text evidence="8">Major component of the acid-resistance (AR) system allowing enteric pathogens to survive the acidic environment in the stomach. Exchanges extracellular arginine for its intracellular decarboxylation product agmatine (Agm) thereby expelling intracellular protons. Probably undergoes several conformational states in order to translocate the substrate across the membrane; keeps the substrate accessible to only 1 side of the membrane at a time by opening and closing 3 membrane-internal gates.</text>
</comment>
<evidence type="ECO:0000313" key="10">
    <source>
        <dbReference type="EMBL" id="GAA4010868.1"/>
    </source>
</evidence>
<dbReference type="RefSeq" id="WP_344705840.1">
    <property type="nucleotide sequence ID" value="NZ_BAABBQ010000001.1"/>
</dbReference>
<evidence type="ECO:0000256" key="8">
    <source>
        <dbReference type="ARBA" id="ARBA00045636"/>
    </source>
</evidence>
<evidence type="ECO:0000256" key="3">
    <source>
        <dbReference type="ARBA" id="ARBA00021069"/>
    </source>
</evidence>
<feature type="transmembrane region" description="Helical" evidence="9">
    <location>
        <begin position="160"/>
        <end position="177"/>
    </location>
</feature>
<feature type="transmembrane region" description="Helical" evidence="9">
    <location>
        <begin position="255"/>
        <end position="277"/>
    </location>
</feature>
<dbReference type="EMBL" id="BAABBQ010000001">
    <property type="protein sequence ID" value="GAA4010868.1"/>
    <property type="molecule type" value="Genomic_DNA"/>
</dbReference>
<name>A0ABP7SEU1_9SPHN</name>
<dbReference type="PANTHER" id="PTHR42770:SF18">
    <property type="entry name" value="ARGININE_AGMATINE ANTIPORTER"/>
    <property type="match status" value="1"/>
</dbReference>
<evidence type="ECO:0000256" key="7">
    <source>
        <dbReference type="ARBA" id="ARBA00023136"/>
    </source>
</evidence>
<dbReference type="PANTHER" id="PTHR42770">
    <property type="entry name" value="AMINO ACID TRANSPORTER-RELATED"/>
    <property type="match status" value="1"/>
</dbReference>
<feature type="transmembrane region" description="Helical" evidence="9">
    <location>
        <begin position="189"/>
        <end position="209"/>
    </location>
</feature>
<evidence type="ECO:0000256" key="9">
    <source>
        <dbReference type="SAM" id="Phobius"/>
    </source>
</evidence>
<feature type="transmembrane region" description="Helical" evidence="9">
    <location>
        <begin position="321"/>
        <end position="340"/>
    </location>
</feature>
<feature type="transmembrane region" description="Helical" evidence="9">
    <location>
        <begin position="391"/>
        <end position="409"/>
    </location>
</feature>
<feature type="transmembrane region" description="Helical" evidence="9">
    <location>
        <begin position="129"/>
        <end position="148"/>
    </location>
</feature>
<dbReference type="Proteomes" id="UP001500235">
    <property type="component" value="Unassembled WGS sequence"/>
</dbReference>
<gene>
    <name evidence="10" type="ORF">GCM10022280_05260</name>
</gene>
<comment type="subcellular location">
    <subcellularLocation>
        <location evidence="1">Cell membrane</location>
        <topology evidence="1">Multi-pass membrane protein</topology>
    </subcellularLocation>
</comment>
<sequence length="413" mass="42434">MSQAELPKRVGLGGAILISFNGAVGAAIFALPATLAGDVGAWAPWLFPLAGLVVLLIAIPFAKAAASMPGESGPVTYGSAFGRAAGFEVGWIYYVARVSAFAANVHVLVDYLLRWTEVEVSPLGRSGLILGAILLIGWANIVGMTRALRLLGGMTLLKSLPLLALALLALVTTPLPTLGLPPPLGAVEASMLLVFYAFVGFESSVAVSGETRDSSRSLPRALLLTVGGIVLLYLMVQLAFVAVDPAYPKGDKAPLLALGTALLGPLGALMVLLAAVASLAGNLHANMAATPRVSHALALRGDLPAWLAAVHPRFLSPHHSIFLLAALAAILALTGGFVWLAVVSTLARMVVYAVTIAAWLKLGRRSTGDVMLGAVGIALSALVASQAGSTAWVTLAVLALAGALLFAVARRSR</sequence>
<keyword evidence="5 9" id="KW-0812">Transmembrane</keyword>
<dbReference type="PIRSF" id="PIRSF006060">
    <property type="entry name" value="AA_transporter"/>
    <property type="match status" value="1"/>
</dbReference>
<keyword evidence="7 9" id="KW-0472">Membrane</keyword>
<proteinExistence type="inferred from homology"/>
<dbReference type="InterPro" id="IPR002293">
    <property type="entry name" value="AA/rel_permease1"/>
</dbReference>
<keyword evidence="11" id="KW-1185">Reference proteome</keyword>
<evidence type="ECO:0000256" key="2">
    <source>
        <dbReference type="ARBA" id="ARBA00008220"/>
    </source>
</evidence>
<dbReference type="Gene3D" id="1.20.1740.10">
    <property type="entry name" value="Amino acid/polyamine transporter I"/>
    <property type="match status" value="1"/>
</dbReference>
<feature type="transmembrane region" description="Helical" evidence="9">
    <location>
        <begin position="12"/>
        <end position="36"/>
    </location>
</feature>
<accession>A0ABP7SEU1</accession>
<evidence type="ECO:0000256" key="5">
    <source>
        <dbReference type="ARBA" id="ARBA00022692"/>
    </source>
</evidence>
<evidence type="ECO:0000256" key="6">
    <source>
        <dbReference type="ARBA" id="ARBA00022989"/>
    </source>
</evidence>
<feature type="transmembrane region" description="Helical" evidence="9">
    <location>
        <begin position="42"/>
        <end position="62"/>
    </location>
</feature>
<protein>
    <recommendedName>
        <fullName evidence="3">Arginine/agmatine antiporter</fullName>
    </recommendedName>
</protein>